<evidence type="ECO:0000313" key="8">
    <source>
        <dbReference type="Proteomes" id="UP000738376"/>
    </source>
</evidence>
<reference evidence="7 8" key="1">
    <citation type="submission" date="2020-03" db="EMBL/GenBank/DDBJ databases">
        <title>Draft Genome Sequence of 2-Methylisoborneol Producing Pseudanabaena yagii Strain GIHE-NHR1 Isolated from North Han River in South Korea.</title>
        <authorList>
            <person name="Jeong J."/>
        </authorList>
    </citation>
    <scope>NUCLEOTIDE SEQUENCE [LARGE SCALE GENOMIC DNA]</scope>
    <source>
        <strain evidence="7 8">GIHE-NHR1</strain>
    </source>
</reference>
<dbReference type="Gene3D" id="1.20.120.1490">
    <property type="match status" value="1"/>
</dbReference>
<comment type="caution">
    <text evidence="7">The sequence shown here is derived from an EMBL/GenBank/DDBJ whole genome shotgun (WGS) entry which is preliminary data.</text>
</comment>
<feature type="compositionally biased region" description="Basic and acidic residues" evidence="5">
    <location>
        <begin position="38"/>
        <end position="50"/>
    </location>
</feature>
<evidence type="ECO:0000256" key="2">
    <source>
        <dbReference type="ARBA" id="ARBA00008441"/>
    </source>
</evidence>
<name>A0ABX1LWC5_9CYAN</name>
<dbReference type="InterPro" id="IPR052211">
    <property type="entry name" value="Cpx_auxiliary_protein"/>
</dbReference>
<feature type="compositionally biased region" description="Basic and acidic residues" evidence="5">
    <location>
        <begin position="140"/>
        <end position="153"/>
    </location>
</feature>
<evidence type="ECO:0000256" key="3">
    <source>
        <dbReference type="ARBA" id="ARBA00022729"/>
    </source>
</evidence>
<dbReference type="Proteomes" id="UP000738376">
    <property type="component" value="Unassembled WGS sequence"/>
</dbReference>
<gene>
    <name evidence="7" type="ORF">HC246_17610</name>
</gene>
<dbReference type="PANTHER" id="PTHR38102:SF1">
    <property type="entry name" value="PERIPLASMIC CHAPERONE SPY"/>
    <property type="match status" value="1"/>
</dbReference>
<dbReference type="EMBL" id="JAAVJL010000002">
    <property type="protein sequence ID" value="NMF59785.1"/>
    <property type="molecule type" value="Genomic_DNA"/>
</dbReference>
<comment type="similarity">
    <text evidence="2">Belongs to the CpxP/Spy family.</text>
</comment>
<evidence type="ECO:0008006" key="9">
    <source>
        <dbReference type="Google" id="ProtNLM"/>
    </source>
</evidence>
<sequence length="153" mass="17264">MLRNIKKVLAIACVTMAVGAVTVPNLVSAQTSTPDSTSRPERRKPHDGGAWKKLNLTDAQKAQLKTIHENAKTQRQNVFTPEQRAIMEQARQSGERKGVRKSLNLTDAQKQQLKAISQDTKTKVDNVLTPEQKQQLAQFRQDRKAQHNNRSDR</sequence>
<keyword evidence="4" id="KW-0574">Periplasm</keyword>
<evidence type="ECO:0000256" key="1">
    <source>
        <dbReference type="ARBA" id="ARBA00004418"/>
    </source>
</evidence>
<dbReference type="PANTHER" id="PTHR38102">
    <property type="entry name" value="PERIPLASMIC CHAPERONE SPY"/>
    <property type="match status" value="1"/>
</dbReference>
<comment type="subcellular location">
    <subcellularLocation>
        <location evidence="1">Periplasm</location>
    </subcellularLocation>
</comment>
<dbReference type="RefSeq" id="WP_169364773.1">
    <property type="nucleotide sequence ID" value="NZ_JAAVJL010000002.1"/>
</dbReference>
<feature type="signal peptide" evidence="6">
    <location>
        <begin position="1"/>
        <end position="29"/>
    </location>
</feature>
<protein>
    <recommendedName>
        <fullName evidence="9">P pilus assembly/Cpx signaling pathway, periplasmic inhibitor/zinc-resistance associated protein</fullName>
    </recommendedName>
</protein>
<feature type="compositionally biased region" description="Polar residues" evidence="5">
    <location>
        <begin position="129"/>
        <end position="138"/>
    </location>
</feature>
<keyword evidence="3 6" id="KW-0732">Signal</keyword>
<dbReference type="PIRSF" id="PIRSF034445">
    <property type="entry name" value="CpxP_Spy"/>
    <property type="match status" value="1"/>
</dbReference>
<feature type="region of interest" description="Disordered" evidence="5">
    <location>
        <begin position="29"/>
        <end position="55"/>
    </location>
</feature>
<proteinExistence type="inferred from homology"/>
<keyword evidence="8" id="KW-1185">Reference proteome</keyword>
<dbReference type="InterPro" id="IPR012899">
    <property type="entry name" value="LTXXQ"/>
</dbReference>
<feature type="chain" id="PRO_5045146236" description="P pilus assembly/Cpx signaling pathway, periplasmic inhibitor/zinc-resistance associated protein" evidence="6">
    <location>
        <begin position="30"/>
        <end position="153"/>
    </location>
</feature>
<evidence type="ECO:0000256" key="4">
    <source>
        <dbReference type="ARBA" id="ARBA00022764"/>
    </source>
</evidence>
<feature type="region of interest" description="Disordered" evidence="5">
    <location>
        <begin position="114"/>
        <end position="153"/>
    </location>
</feature>
<organism evidence="7 8">
    <name type="scientific">Pseudanabaena yagii GIHE-NHR1</name>
    <dbReference type="NCBI Taxonomy" id="2722753"/>
    <lineage>
        <taxon>Bacteria</taxon>
        <taxon>Bacillati</taxon>
        <taxon>Cyanobacteriota</taxon>
        <taxon>Cyanophyceae</taxon>
        <taxon>Pseudanabaenales</taxon>
        <taxon>Pseudanabaenaceae</taxon>
        <taxon>Pseudanabaena</taxon>
        <taxon>Pseudanabaena yagii</taxon>
    </lineage>
</organism>
<accession>A0ABX1LWC5</accession>
<evidence type="ECO:0000256" key="6">
    <source>
        <dbReference type="SAM" id="SignalP"/>
    </source>
</evidence>
<evidence type="ECO:0000256" key="5">
    <source>
        <dbReference type="SAM" id="MobiDB-lite"/>
    </source>
</evidence>
<evidence type="ECO:0000313" key="7">
    <source>
        <dbReference type="EMBL" id="NMF59785.1"/>
    </source>
</evidence>